<sequence length="257" mass="28067">MEIQTDALIIFYFSLFFFLMFVTGIRVDTAKNRPKAALQSKNVSISDKSDGIEVSSSLDSIHLCARSQECKYSTAFIFPWILQLCYYSIQPPTDDSLHDDILWAIAASFSASLTPTSKLGADALAGGPSIVNKTGSDRVVWISEATTLAVEGGSGGVFSTFPHLQVRLEDSQVRTVNSPAVSSKEETRRTCRAIDKAISLGIRELFRLSCLIDERDSSDRCVGCGPLHMQPDFNKGPGLQVVLQKGPATTLSSFMRN</sequence>
<evidence type="ECO:0000313" key="3">
    <source>
        <dbReference type="Proteomes" id="UP000250275"/>
    </source>
</evidence>
<dbReference type="Proteomes" id="UP000250275">
    <property type="component" value="Unassembled WGS sequence"/>
</dbReference>
<dbReference type="AlphaFoldDB" id="A0A310SLN8"/>
<gene>
    <name evidence="2" type="ORF">WN48_00784</name>
</gene>
<keyword evidence="1" id="KW-1133">Transmembrane helix</keyword>
<proteinExistence type="predicted"/>
<organism evidence="2 3">
    <name type="scientific">Eufriesea mexicana</name>
    <dbReference type="NCBI Taxonomy" id="516756"/>
    <lineage>
        <taxon>Eukaryota</taxon>
        <taxon>Metazoa</taxon>
        <taxon>Ecdysozoa</taxon>
        <taxon>Arthropoda</taxon>
        <taxon>Hexapoda</taxon>
        <taxon>Insecta</taxon>
        <taxon>Pterygota</taxon>
        <taxon>Neoptera</taxon>
        <taxon>Endopterygota</taxon>
        <taxon>Hymenoptera</taxon>
        <taxon>Apocrita</taxon>
        <taxon>Aculeata</taxon>
        <taxon>Apoidea</taxon>
        <taxon>Anthophila</taxon>
        <taxon>Apidae</taxon>
        <taxon>Eufriesea</taxon>
    </lineage>
</organism>
<keyword evidence="3" id="KW-1185">Reference proteome</keyword>
<reference evidence="2 3" key="1">
    <citation type="submission" date="2015-07" db="EMBL/GenBank/DDBJ databases">
        <title>The genome of Eufriesea mexicana.</title>
        <authorList>
            <person name="Pan H."/>
            <person name="Kapheim K."/>
        </authorList>
    </citation>
    <scope>NUCLEOTIDE SEQUENCE [LARGE SCALE GENOMIC DNA]</scope>
    <source>
        <strain evidence="2">0111107269</strain>
        <tissue evidence="2">Whole body</tissue>
    </source>
</reference>
<protein>
    <submittedName>
        <fullName evidence="2">Uncharacterized protein</fullName>
    </submittedName>
</protein>
<evidence type="ECO:0000256" key="1">
    <source>
        <dbReference type="SAM" id="Phobius"/>
    </source>
</evidence>
<keyword evidence="1" id="KW-0812">Transmembrane</keyword>
<dbReference type="EMBL" id="KQ761164">
    <property type="protein sequence ID" value="OAD58109.1"/>
    <property type="molecule type" value="Genomic_DNA"/>
</dbReference>
<feature type="transmembrane region" description="Helical" evidence="1">
    <location>
        <begin position="7"/>
        <end position="25"/>
    </location>
</feature>
<evidence type="ECO:0000313" key="2">
    <source>
        <dbReference type="EMBL" id="OAD58109.1"/>
    </source>
</evidence>
<name>A0A310SLN8_9HYME</name>
<accession>A0A310SLN8</accession>
<keyword evidence="1" id="KW-0472">Membrane</keyword>